<gene>
    <name evidence="2" type="ORF">GCM10009126_20500</name>
</gene>
<dbReference type="CDD" id="cd00158">
    <property type="entry name" value="RHOD"/>
    <property type="match status" value="1"/>
</dbReference>
<dbReference type="InterPro" id="IPR045886">
    <property type="entry name" value="ThiF/MoeB/HesA"/>
</dbReference>
<dbReference type="InterPro" id="IPR001763">
    <property type="entry name" value="Rhodanese-like_dom"/>
</dbReference>
<dbReference type="Gene3D" id="3.40.250.10">
    <property type="entry name" value="Rhodanese-like domain"/>
    <property type="match status" value="1"/>
</dbReference>
<proteinExistence type="predicted"/>
<dbReference type="SUPFAM" id="SSF52821">
    <property type="entry name" value="Rhodanese/Cell cycle control phosphatase"/>
    <property type="match status" value="1"/>
</dbReference>
<dbReference type="CDD" id="cd00757">
    <property type="entry name" value="ThiF_MoeB_HesA_family"/>
    <property type="match status" value="1"/>
</dbReference>
<evidence type="ECO:0000313" key="2">
    <source>
        <dbReference type="EMBL" id="GAA0255236.1"/>
    </source>
</evidence>
<dbReference type="InterPro" id="IPR036873">
    <property type="entry name" value="Rhodanese-like_dom_sf"/>
</dbReference>
<dbReference type="Pfam" id="PF00899">
    <property type="entry name" value="ThiF"/>
    <property type="match status" value="1"/>
</dbReference>
<dbReference type="PANTHER" id="PTHR10953:SF102">
    <property type="entry name" value="ADENYLYLTRANSFERASE AND SULFURTRANSFERASE MOCS3"/>
    <property type="match status" value="1"/>
</dbReference>
<evidence type="ECO:0000259" key="1">
    <source>
        <dbReference type="PROSITE" id="PS50206"/>
    </source>
</evidence>
<dbReference type="EMBL" id="BAAAFO010000003">
    <property type="protein sequence ID" value="GAA0255236.1"/>
    <property type="molecule type" value="Genomic_DNA"/>
</dbReference>
<reference evidence="3" key="1">
    <citation type="journal article" date="2019" name="Int. J. Syst. Evol. Microbiol.">
        <title>The Global Catalogue of Microorganisms (GCM) 10K type strain sequencing project: providing services to taxonomists for standard genome sequencing and annotation.</title>
        <authorList>
            <consortium name="The Broad Institute Genomics Platform"/>
            <consortium name="The Broad Institute Genome Sequencing Center for Infectious Disease"/>
            <person name="Wu L."/>
            <person name="Ma J."/>
        </authorList>
    </citation>
    <scope>NUCLEOTIDE SEQUENCE [LARGE SCALE GENOMIC DNA]</scope>
    <source>
        <strain evidence="3">JCM 16242</strain>
    </source>
</reference>
<dbReference type="PANTHER" id="PTHR10953">
    <property type="entry name" value="UBIQUITIN-ACTIVATING ENZYME E1"/>
    <property type="match status" value="1"/>
</dbReference>
<sequence>MNERYARQVALPEIGAAGQARLAAAHVLVIGAGGLGCPVLQYLAGAGIGRITVIDHDRVEESNLHRQPLYAMGDVGSFKAQAARAAVLRLNPAIAVEALPQRLTPANAATLVVGADIVVDAADSLAVTYTVSDACLQHHTPLISASAVGLSGYVGGFCGGAPSYRAVFPDMPTRAASCSSAGVLGSVVGIIGSLQAQCVLQLLLGIAPSPLGRLLRFDAGRLAFGGFEFHGASEPEGDALRFIDAGDVVPDDLVIDLRSLDEAPVSPLATALRFTAEQIDAFIATHPPAGRRVVLCCHSGVRAWRSARQLQSRGYARLALIALAETAA</sequence>
<keyword evidence="3" id="KW-1185">Reference proteome</keyword>
<dbReference type="InterPro" id="IPR035985">
    <property type="entry name" value="Ubiquitin-activating_enz"/>
</dbReference>
<accession>A0ABP3EAA5</accession>
<dbReference type="Gene3D" id="3.40.50.720">
    <property type="entry name" value="NAD(P)-binding Rossmann-like Domain"/>
    <property type="match status" value="1"/>
</dbReference>
<organism evidence="2 3">
    <name type="scientific">Rhodanobacter caeni</name>
    <dbReference type="NCBI Taxonomy" id="657654"/>
    <lineage>
        <taxon>Bacteria</taxon>
        <taxon>Pseudomonadati</taxon>
        <taxon>Pseudomonadota</taxon>
        <taxon>Gammaproteobacteria</taxon>
        <taxon>Lysobacterales</taxon>
        <taxon>Rhodanobacteraceae</taxon>
        <taxon>Rhodanobacter</taxon>
    </lineage>
</organism>
<dbReference type="SUPFAM" id="SSF69572">
    <property type="entry name" value="Activating enzymes of the ubiquitin-like proteins"/>
    <property type="match status" value="1"/>
</dbReference>
<dbReference type="Proteomes" id="UP001500657">
    <property type="component" value="Unassembled WGS sequence"/>
</dbReference>
<dbReference type="RefSeq" id="WP_343882686.1">
    <property type="nucleotide sequence ID" value="NZ_BAAAFO010000003.1"/>
</dbReference>
<evidence type="ECO:0000313" key="3">
    <source>
        <dbReference type="Proteomes" id="UP001500657"/>
    </source>
</evidence>
<comment type="caution">
    <text evidence="2">The sequence shown here is derived from an EMBL/GenBank/DDBJ whole genome shotgun (WGS) entry which is preliminary data.</text>
</comment>
<feature type="domain" description="Rhodanese" evidence="1">
    <location>
        <begin position="248"/>
        <end position="324"/>
    </location>
</feature>
<dbReference type="PROSITE" id="PS50206">
    <property type="entry name" value="RHODANESE_3"/>
    <property type="match status" value="1"/>
</dbReference>
<dbReference type="InterPro" id="IPR000594">
    <property type="entry name" value="ThiF_NAD_FAD-bd"/>
</dbReference>
<protein>
    <recommendedName>
        <fullName evidence="1">Rhodanese domain-containing protein</fullName>
    </recommendedName>
</protein>
<name>A0ABP3EAA5_9GAMM</name>